<organism evidence="3 4">
    <name type="scientific">Litorivivens lipolytica</name>
    <dbReference type="NCBI Taxonomy" id="1524264"/>
    <lineage>
        <taxon>Bacteria</taxon>
        <taxon>Pseudomonadati</taxon>
        <taxon>Pseudomonadota</taxon>
        <taxon>Gammaproteobacteria</taxon>
        <taxon>Litorivivens</taxon>
    </lineage>
</organism>
<keyword evidence="1 3" id="KW-0378">Hydrolase</keyword>
<dbReference type="Proteomes" id="UP000537130">
    <property type="component" value="Unassembled WGS sequence"/>
</dbReference>
<evidence type="ECO:0000259" key="2">
    <source>
        <dbReference type="Pfam" id="PF00561"/>
    </source>
</evidence>
<dbReference type="EC" id="3.8.1.5" evidence="3"/>
<dbReference type="InterPro" id="IPR029058">
    <property type="entry name" value="AB_hydrolase_fold"/>
</dbReference>
<proteinExistence type="predicted"/>
<feature type="domain" description="AB hydrolase-1" evidence="2">
    <location>
        <begin position="45"/>
        <end position="154"/>
    </location>
</feature>
<dbReference type="GO" id="GO:0004301">
    <property type="term" value="F:epoxide hydrolase activity"/>
    <property type="evidence" value="ECO:0007669"/>
    <property type="project" value="TreeGrafter"/>
</dbReference>
<dbReference type="NCBIfam" id="NF002043">
    <property type="entry name" value="PRK00870.1"/>
    <property type="match status" value="1"/>
</dbReference>
<dbReference type="Gene3D" id="3.40.50.1820">
    <property type="entry name" value="alpha/beta hydrolase"/>
    <property type="match status" value="1"/>
</dbReference>
<keyword evidence="4" id="KW-1185">Reference proteome</keyword>
<reference evidence="3 4" key="1">
    <citation type="submission" date="2020-08" db="EMBL/GenBank/DDBJ databases">
        <title>Genomic Encyclopedia of Type Strains, Phase III (KMG-III): the genomes of soil and plant-associated and newly described type strains.</title>
        <authorList>
            <person name="Whitman W."/>
        </authorList>
    </citation>
    <scope>NUCLEOTIDE SEQUENCE [LARGE SCALE GENOMIC DNA]</scope>
    <source>
        <strain evidence="3 4">CECT 8654</strain>
    </source>
</reference>
<dbReference type="InterPro" id="IPR000073">
    <property type="entry name" value="AB_hydrolase_1"/>
</dbReference>
<evidence type="ECO:0000313" key="4">
    <source>
        <dbReference type="Proteomes" id="UP000537130"/>
    </source>
</evidence>
<accession>A0A7W4Z591</accession>
<gene>
    <name evidence="3" type="ORF">FHR99_001490</name>
</gene>
<dbReference type="AlphaFoldDB" id="A0A7W4Z591"/>
<evidence type="ECO:0000256" key="1">
    <source>
        <dbReference type="ARBA" id="ARBA00022801"/>
    </source>
</evidence>
<dbReference type="InterPro" id="IPR000639">
    <property type="entry name" value="Epox_hydrolase-like"/>
</dbReference>
<dbReference type="EMBL" id="JACHWY010000001">
    <property type="protein sequence ID" value="MBB3047254.1"/>
    <property type="molecule type" value="Genomic_DNA"/>
</dbReference>
<dbReference type="PRINTS" id="PR00412">
    <property type="entry name" value="EPOXHYDRLASE"/>
</dbReference>
<comment type="caution">
    <text evidence="3">The sequence shown here is derived from an EMBL/GenBank/DDBJ whole genome shotgun (WGS) entry which is preliminary data.</text>
</comment>
<name>A0A7W4Z591_9GAMM</name>
<dbReference type="SUPFAM" id="SSF53474">
    <property type="entry name" value="alpha/beta-Hydrolases"/>
    <property type="match status" value="1"/>
</dbReference>
<dbReference type="PANTHER" id="PTHR42977">
    <property type="entry name" value="HYDROLASE-RELATED"/>
    <property type="match status" value="1"/>
</dbReference>
<protein>
    <submittedName>
        <fullName evidence="3">Haloalkane dehalogenase</fullName>
        <ecNumber evidence="3">3.8.1.5</ecNumber>
    </submittedName>
</protein>
<sequence length="306" mass="33468">MILRTPEQRFAALPDFPYSPHYLTLPHAEGELRMAYIDEGPRDAPVVLMLHGEPSWSFAYRHVIAAVAAAGYRAVAPDHIGFGRSDKLPHRSDYSYAAFVAWMTAFVDQLDLKNIVLVCQDWGGPIGLSTLAARHERFSGVVAANTLLPNCELPPAGIADWPGEIVTAWVGMTAEADDLPVADIVDSVSVKTLAAEVKAAYDAPFPDASYKAAVLEFPSLIPTRENMAGCAENRQVWQLLETWDKPFVTAFSDSDPSTAPWAEVFRKRIPGADNDLHTTLRGAGHFVQEELGAELAEIVLKLRAIC</sequence>
<dbReference type="InterPro" id="IPR051340">
    <property type="entry name" value="Haloalkane_dehalogenase"/>
</dbReference>
<dbReference type="PANTHER" id="PTHR42977:SF3">
    <property type="entry name" value="AB HYDROLASE-1 DOMAIN-CONTAINING PROTEIN"/>
    <property type="match status" value="1"/>
</dbReference>
<dbReference type="GO" id="GO:0018786">
    <property type="term" value="F:haloalkane dehalogenase activity"/>
    <property type="evidence" value="ECO:0007669"/>
    <property type="project" value="UniProtKB-EC"/>
</dbReference>
<dbReference type="Pfam" id="PF00561">
    <property type="entry name" value="Abhydrolase_1"/>
    <property type="match status" value="1"/>
</dbReference>
<dbReference type="RefSeq" id="WP_183409888.1">
    <property type="nucleotide sequence ID" value="NZ_JACHWY010000001.1"/>
</dbReference>
<evidence type="ECO:0000313" key="3">
    <source>
        <dbReference type="EMBL" id="MBB3047254.1"/>
    </source>
</evidence>